<evidence type="ECO:0000259" key="3">
    <source>
        <dbReference type="PROSITE" id="PS01031"/>
    </source>
</evidence>
<dbReference type="GO" id="GO:0005737">
    <property type="term" value="C:cytoplasm"/>
    <property type="evidence" value="ECO:0007669"/>
    <property type="project" value="TreeGrafter"/>
</dbReference>
<dbReference type="PANTHER" id="PTHR45640:SF26">
    <property type="entry name" value="RE23625P"/>
    <property type="match status" value="1"/>
</dbReference>
<dbReference type="PROSITE" id="PS01031">
    <property type="entry name" value="SHSP"/>
    <property type="match status" value="1"/>
</dbReference>
<keyword evidence="4" id="KW-0346">Stress response</keyword>
<dbReference type="GO" id="GO:0051082">
    <property type="term" value="F:unfolded protein binding"/>
    <property type="evidence" value="ECO:0007669"/>
    <property type="project" value="TreeGrafter"/>
</dbReference>
<dbReference type="AlphaFoldDB" id="A0A6G3MH03"/>
<sequence length="133" mass="15381">MEGYVFVLRKNVKNTVIKKMIYLEPELEDLSTKNQYHLKLNLEGYKPDDVVVTTIGKDLIIEGKHQKEETSEDGCSTYFESGNYKRRIYLGDDIDEGSIKAKFTKDGAIEIMAKRDPKKAKLQHKKLPIEQEK</sequence>
<protein>
    <submittedName>
        <fullName evidence="4">Heat shock protein Hsp-161/Hsp-1611 (Trinotate prediction)</fullName>
    </submittedName>
</protein>
<dbReference type="SUPFAM" id="SSF49764">
    <property type="entry name" value="HSP20-like chaperones"/>
    <property type="match status" value="1"/>
</dbReference>
<dbReference type="EMBL" id="GHBP01003080">
    <property type="protein sequence ID" value="NDJ93279.1"/>
    <property type="molecule type" value="Transcribed_RNA"/>
</dbReference>
<evidence type="ECO:0000313" key="4">
    <source>
        <dbReference type="EMBL" id="NDJ93279.1"/>
    </source>
</evidence>
<dbReference type="GO" id="GO:0009408">
    <property type="term" value="P:response to heat"/>
    <property type="evidence" value="ECO:0007669"/>
    <property type="project" value="TreeGrafter"/>
</dbReference>
<evidence type="ECO:0000256" key="2">
    <source>
        <dbReference type="RuleBase" id="RU003616"/>
    </source>
</evidence>
<dbReference type="GO" id="GO:0042026">
    <property type="term" value="P:protein refolding"/>
    <property type="evidence" value="ECO:0007669"/>
    <property type="project" value="TreeGrafter"/>
</dbReference>
<dbReference type="InterPro" id="IPR008978">
    <property type="entry name" value="HSP20-like_chaperone"/>
</dbReference>
<dbReference type="InterPro" id="IPR001436">
    <property type="entry name" value="Alpha-crystallin/sHSP_animal"/>
</dbReference>
<accession>A0A6G3MH03</accession>
<dbReference type="Gene3D" id="2.60.40.790">
    <property type="match status" value="1"/>
</dbReference>
<evidence type="ECO:0000256" key="1">
    <source>
        <dbReference type="PROSITE-ProRule" id="PRU00285"/>
    </source>
</evidence>
<feature type="domain" description="SHSP" evidence="3">
    <location>
        <begin position="18"/>
        <end position="132"/>
    </location>
</feature>
<proteinExistence type="inferred from homology"/>
<dbReference type="InterPro" id="IPR002068">
    <property type="entry name" value="A-crystallin/Hsp20_dom"/>
</dbReference>
<dbReference type="PANTHER" id="PTHR45640">
    <property type="entry name" value="HEAT SHOCK PROTEIN HSP-12.2-RELATED"/>
    <property type="match status" value="1"/>
</dbReference>
<dbReference type="GO" id="GO:0005634">
    <property type="term" value="C:nucleus"/>
    <property type="evidence" value="ECO:0007669"/>
    <property type="project" value="TreeGrafter"/>
</dbReference>
<organism evidence="4">
    <name type="scientific">Henneguya salminicola</name>
    <name type="common">Myxosporean</name>
    <dbReference type="NCBI Taxonomy" id="69463"/>
    <lineage>
        <taxon>Eukaryota</taxon>
        <taxon>Metazoa</taxon>
        <taxon>Cnidaria</taxon>
        <taxon>Myxozoa</taxon>
        <taxon>Myxosporea</taxon>
        <taxon>Bivalvulida</taxon>
        <taxon>Platysporina</taxon>
        <taxon>Myxobolidae</taxon>
        <taxon>Henneguya</taxon>
    </lineage>
</organism>
<dbReference type="CDD" id="cd06526">
    <property type="entry name" value="metazoan_ACD"/>
    <property type="match status" value="1"/>
</dbReference>
<reference evidence="4" key="1">
    <citation type="submission" date="2018-11" db="EMBL/GenBank/DDBJ databases">
        <title>Henneguya salminicola genome and transcriptome.</title>
        <authorList>
            <person name="Yahalomi D."/>
            <person name="Atkinson S.D."/>
            <person name="Neuhof M."/>
            <person name="Chang E.S."/>
            <person name="Philippe H."/>
            <person name="Cartwright P."/>
            <person name="Bartholomew J.L."/>
            <person name="Huchon D."/>
        </authorList>
    </citation>
    <scope>NUCLEOTIDE SEQUENCE</scope>
    <source>
        <strain evidence="4">Hz1</strain>
        <tissue evidence="4">Whole</tissue>
    </source>
</reference>
<name>A0A6G3MH03_HENSL</name>
<dbReference type="Pfam" id="PF00011">
    <property type="entry name" value="HSP20"/>
    <property type="match status" value="1"/>
</dbReference>
<comment type="similarity">
    <text evidence="1 2">Belongs to the small heat shock protein (HSP20) family.</text>
</comment>